<organism evidence="2 3">
    <name type="scientific">Blastomyces silverae</name>
    <dbReference type="NCBI Taxonomy" id="2060906"/>
    <lineage>
        <taxon>Eukaryota</taxon>
        <taxon>Fungi</taxon>
        <taxon>Dikarya</taxon>
        <taxon>Ascomycota</taxon>
        <taxon>Pezizomycotina</taxon>
        <taxon>Eurotiomycetes</taxon>
        <taxon>Eurotiomycetidae</taxon>
        <taxon>Onygenales</taxon>
        <taxon>Ajellomycetaceae</taxon>
        <taxon>Blastomyces</taxon>
    </lineage>
</organism>
<dbReference type="AlphaFoldDB" id="A0A0H1B3D0"/>
<evidence type="ECO:0000313" key="2">
    <source>
        <dbReference type="EMBL" id="KLJ05939.1"/>
    </source>
</evidence>
<comment type="caution">
    <text evidence="2">The sequence shown here is derived from an EMBL/GenBank/DDBJ whole genome shotgun (WGS) entry which is preliminary data.</text>
</comment>
<feature type="compositionally biased region" description="Basic and acidic residues" evidence="1">
    <location>
        <begin position="42"/>
        <end position="56"/>
    </location>
</feature>
<reference evidence="3" key="1">
    <citation type="journal article" date="2015" name="PLoS Genet.">
        <title>The dynamic genome and transcriptome of the human fungal pathogen Blastomyces and close relative Emmonsia.</title>
        <authorList>
            <person name="Munoz J.F."/>
            <person name="Gauthier G.M."/>
            <person name="Desjardins C.A."/>
            <person name="Gallo J.E."/>
            <person name="Holder J."/>
            <person name="Sullivan T.D."/>
            <person name="Marty A.J."/>
            <person name="Carmen J.C."/>
            <person name="Chen Z."/>
            <person name="Ding L."/>
            <person name="Gujja S."/>
            <person name="Magrini V."/>
            <person name="Misas E."/>
            <person name="Mitreva M."/>
            <person name="Priest M."/>
            <person name="Saif S."/>
            <person name="Whiston E.A."/>
            <person name="Young S."/>
            <person name="Zeng Q."/>
            <person name="Goldman W.E."/>
            <person name="Mardis E.R."/>
            <person name="Taylor J.W."/>
            <person name="McEwen J.G."/>
            <person name="Clay O.K."/>
            <person name="Klein B.S."/>
            <person name="Cuomo C.A."/>
        </authorList>
    </citation>
    <scope>NUCLEOTIDE SEQUENCE [LARGE SCALE GENOMIC DNA]</scope>
    <source>
        <strain evidence="3">UAMH 139</strain>
    </source>
</reference>
<name>A0A0H1B3D0_9EURO</name>
<keyword evidence="3" id="KW-1185">Reference proteome</keyword>
<evidence type="ECO:0000313" key="3">
    <source>
        <dbReference type="Proteomes" id="UP000053573"/>
    </source>
</evidence>
<feature type="region of interest" description="Disordered" evidence="1">
    <location>
        <begin position="39"/>
        <end position="71"/>
    </location>
</feature>
<feature type="compositionally biased region" description="Polar residues" evidence="1">
    <location>
        <begin position="100"/>
        <end position="122"/>
    </location>
</feature>
<sequence>MQICSSSRRSKFCGVPAHYSSHFHRGSTTVHTCTVHGAANEITERREKLREEESRPLKNPPPPLPMSSLKKGLKHPFIRKPHLSPPRTRVWAAVDHGRSITPSPTLQSLHRGSGQSNAMSRQ</sequence>
<dbReference type="Proteomes" id="UP000053573">
    <property type="component" value="Unassembled WGS sequence"/>
</dbReference>
<feature type="region of interest" description="Disordered" evidence="1">
    <location>
        <begin position="97"/>
        <end position="122"/>
    </location>
</feature>
<proteinExistence type="predicted"/>
<accession>A0A0H1B3D0</accession>
<evidence type="ECO:0000256" key="1">
    <source>
        <dbReference type="SAM" id="MobiDB-lite"/>
    </source>
</evidence>
<dbReference type="EMBL" id="LDEV01003395">
    <property type="protein sequence ID" value="KLJ05939.1"/>
    <property type="molecule type" value="Genomic_DNA"/>
</dbReference>
<protein>
    <submittedName>
        <fullName evidence="2">Uncharacterized protein</fullName>
    </submittedName>
</protein>
<gene>
    <name evidence="2" type="ORF">EMPG_10647</name>
</gene>